<evidence type="ECO:0000313" key="10">
    <source>
        <dbReference type="Proteomes" id="UP000076154"/>
    </source>
</evidence>
<gene>
    <name evidence="9" type="primary">mug89</name>
    <name evidence="9" type="ORF">Hypma_011374</name>
</gene>
<comment type="caution">
    <text evidence="9">The sequence shown here is derived from an EMBL/GenBank/DDBJ whole genome shotgun (WGS) entry which is preliminary data.</text>
</comment>
<dbReference type="STRING" id="39966.A0A369JIP0"/>
<name>A0A369JIP0_HYPMA</name>
<dbReference type="Pfam" id="PF03381">
    <property type="entry name" value="CDC50"/>
    <property type="match status" value="1"/>
</dbReference>
<dbReference type="AlphaFoldDB" id="A0A369JIP0"/>
<dbReference type="InterPro" id="IPR005045">
    <property type="entry name" value="CDC50/LEM3_fam"/>
</dbReference>
<dbReference type="OrthoDB" id="340608at2759"/>
<dbReference type="Proteomes" id="UP000076154">
    <property type="component" value="Unassembled WGS sequence"/>
</dbReference>
<evidence type="ECO:0000256" key="6">
    <source>
        <dbReference type="PIRNR" id="PIRNR015840"/>
    </source>
</evidence>
<reference evidence="9" key="1">
    <citation type="submission" date="2018-04" db="EMBL/GenBank/DDBJ databases">
        <title>Whole genome sequencing of Hypsizygus marmoreus.</title>
        <authorList>
            <person name="Choi I.-G."/>
            <person name="Min B."/>
            <person name="Kim J.-G."/>
            <person name="Kim S."/>
            <person name="Oh Y.-L."/>
            <person name="Kong W.-S."/>
            <person name="Park H."/>
            <person name="Jeong J."/>
            <person name="Song E.-S."/>
        </authorList>
    </citation>
    <scope>NUCLEOTIDE SEQUENCE [LARGE SCALE GENOMIC DNA]</scope>
    <source>
        <strain evidence="9">51987-8</strain>
    </source>
</reference>
<protein>
    <submittedName>
        <fullName evidence="9">Meiotically up-regulated gene 89 protein</fullName>
    </submittedName>
</protein>
<dbReference type="GO" id="GO:0005783">
    <property type="term" value="C:endoplasmic reticulum"/>
    <property type="evidence" value="ECO:0007669"/>
    <property type="project" value="TreeGrafter"/>
</dbReference>
<dbReference type="GO" id="GO:0005794">
    <property type="term" value="C:Golgi apparatus"/>
    <property type="evidence" value="ECO:0007669"/>
    <property type="project" value="TreeGrafter"/>
</dbReference>
<keyword evidence="10" id="KW-1185">Reference proteome</keyword>
<dbReference type="InParanoid" id="A0A369JIP0"/>
<organism evidence="9 10">
    <name type="scientific">Hypsizygus marmoreus</name>
    <name type="common">White beech mushroom</name>
    <name type="synonym">Agaricus marmoreus</name>
    <dbReference type="NCBI Taxonomy" id="39966"/>
    <lineage>
        <taxon>Eukaryota</taxon>
        <taxon>Fungi</taxon>
        <taxon>Dikarya</taxon>
        <taxon>Basidiomycota</taxon>
        <taxon>Agaricomycotina</taxon>
        <taxon>Agaricomycetes</taxon>
        <taxon>Agaricomycetidae</taxon>
        <taxon>Agaricales</taxon>
        <taxon>Tricholomatineae</taxon>
        <taxon>Lyophyllaceae</taxon>
        <taxon>Hypsizygus</taxon>
    </lineage>
</organism>
<evidence type="ECO:0000256" key="4">
    <source>
        <dbReference type="ARBA" id="ARBA00022989"/>
    </source>
</evidence>
<dbReference type="GO" id="GO:0005886">
    <property type="term" value="C:plasma membrane"/>
    <property type="evidence" value="ECO:0007669"/>
    <property type="project" value="TreeGrafter"/>
</dbReference>
<dbReference type="PANTHER" id="PTHR10926:SF0">
    <property type="entry name" value="CDC50, ISOFORM A"/>
    <property type="match status" value="1"/>
</dbReference>
<comment type="subcellular location">
    <subcellularLocation>
        <location evidence="1">Membrane</location>
        <topology evidence="1">Multi-pass membrane protein</topology>
    </subcellularLocation>
</comment>
<keyword evidence="5 6" id="KW-0472">Membrane</keyword>
<feature type="region of interest" description="Disordered" evidence="7">
    <location>
        <begin position="1"/>
        <end position="35"/>
    </location>
</feature>
<comment type="similarity">
    <text evidence="2 6">Belongs to the CDC50/LEM3 family.</text>
</comment>
<accession>A0A369JIP0</accession>
<dbReference type="PIRSF" id="PIRSF015840">
    <property type="entry name" value="DUF284_TM_euk"/>
    <property type="match status" value="1"/>
</dbReference>
<dbReference type="EMBL" id="LUEZ02000055">
    <property type="protein sequence ID" value="RDB21182.1"/>
    <property type="molecule type" value="Genomic_DNA"/>
</dbReference>
<evidence type="ECO:0000256" key="2">
    <source>
        <dbReference type="ARBA" id="ARBA00009457"/>
    </source>
</evidence>
<evidence type="ECO:0000256" key="7">
    <source>
        <dbReference type="SAM" id="MobiDB-lite"/>
    </source>
</evidence>
<feature type="transmembrane region" description="Helical" evidence="8">
    <location>
        <begin position="370"/>
        <end position="391"/>
    </location>
</feature>
<proteinExistence type="inferred from homology"/>
<evidence type="ECO:0000256" key="1">
    <source>
        <dbReference type="ARBA" id="ARBA00004141"/>
    </source>
</evidence>
<evidence type="ECO:0000256" key="5">
    <source>
        <dbReference type="ARBA" id="ARBA00023136"/>
    </source>
</evidence>
<dbReference type="FunCoup" id="A0A369JIP0">
    <property type="interactions" value="250"/>
</dbReference>
<evidence type="ECO:0000256" key="3">
    <source>
        <dbReference type="ARBA" id="ARBA00022692"/>
    </source>
</evidence>
<dbReference type="GO" id="GO:0045332">
    <property type="term" value="P:phospholipid translocation"/>
    <property type="evidence" value="ECO:0007669"/>
    <property type="project" value="UniProtKB-UniRule"/>
</dbReference>
<feature type="transmembrane region" description="Helical" evidence="8">
    <location>
        <begin position="57"/>
        <end position="78"/>
    </location>
</feature>
<evidence type="ECO:0000313" key="9">
    <source>
        <dbReference type="EMBL" id="RDB21182.1"/>
    </source>
</evidence>
<keyword evidence="3 8" id="KW-0812">Transmembrane</keyword>
<keyword evidence="4 8" id="KW-1133">Transmembrane helix</keyword>
<sequence length="423" mass="46683">MGLFNRKKGNDDDDDSNGNGNGNGENKKEKGAWRRPANTAFKQQRLKAWQPILTPKTVLPTLFIIGILFAPIGGLLIWGSSLVSEMTFDYTDCENLSPSTSTESLGFSDMPSNKFSYRLRSSDQKNANPAKPRYAFLDNSGNSSVTDVSAKRQCIVEFDIPADLPSTVLFYYKLTNFYQNHRRYVKSLNSDQLKGKFVSTKDLDSSDCKPLATINGTAVYPCGLIANSIFNDTFSSPVLLNPSGGGPSSQTYEFSSSGIAWPGEAKKYSATPGYNLSEIVPPPNWHERFPNGYTSDNPPPDFHADQHFQNWMRTAGLPTFTKLYGRNDNDAMPKGTYRIVIGLNFPVQSYKGTKSFVISTVSWIGGKNPFLGWAYVTAAAVFVLLAILGTIRHLVKPRSAKSINTSRRHVVAFMEQIEVGKGA</sequence>
<dbReference type="PANTHER" id="PTHR10926">
    <property type="entry name" value="CELL CYCLE CONTROL PROTEIN 50"/>
    <property type="match status" value="1"/>
</dbReference>
<evidence type="ECO:0000256" key="8">
    <source>
        <dbReference type="SAM" id="Phobius"/>
    </source>
</evidence>